<dbReference type="Pfam" id="PF02911">
    <property type="entry name" value="Formyl_trans_C"/>
    <property type="match status" value="1"/>
</dbReference>
<evidence type="ECO:0000259" key="5">
    <source>
        <dbReference type="Pfam" id="PF00551"/>
    </source>
</evidence>
<evidence type="ECO:0000256" key="4">
    <source>
        <dbReference type="ARBA" id="ARBA00048558"/>
    </source>
</evidence>
<dbReference type="AlphaFoldDB" id="A0A4Y5SQM7"/>
<dbReference type="CDD" id="cd08369">
    <property type="entry name" value="FMT_core"/>
    <property type="match status" value="1"/>
</dbReference>
<dbReference type="Pfam" id="PF00551">
    <property type="entry name" value="Formyl_trans_N"/>
    <property type="match status" value="1"/>
</dbReference>
<accession>A0A4Y5SQM7</accession>
<dbReference type="InterPro" id="IPR011034">
    <property type="entry name" value="Formyl_transferase-like_C_sf"/>
</dbReference>
<comment type="catalytic activity">
    <reaction evidence="4">
        <text>L-methionyl-tRNA(fMet) + (6R)-10-formyltetrahydrofolate = N-formyl-L-methionyl-tRNA(fMet) + (6S)-5,6,7,8-tetrahydrofolate + H(+)</text>
        <dbReference type="Rhea" id="RHEA:24380"/>
        <dbReference type="Rhea" id="RHEA-COMP:9952"/>
        <dbReference type="Rhea" id="RHEA-COMP:9953"/>
        <dbReference type="ChEBI" id="CHEBI:15378"/>
        <dbReference type="ChEBI" id="CHEBI:57453"/>
        <dbReference type="ChEBI" id="CHEBI:78530"/>
        <dbReference type="ChEBI" id="CHEBI:78844"/>
        <dbReference type="ChEBI" id="CHEBI:195366"/>
        <dbReference type="EC" id="2.1.2.9"/>
    </reaction>
</comment>
<reference evidence="8" key="1">
    <citation type="submission" date="2019-05" db="EMBL/GenBank/DDBJ databases">
        <title>Tamlana fucoidanivorans sp. nov., isolated from the surface of algae collected from Fujian province in China.</title>
        <authorList>
            <person name="Li J."/>
        </authorList>
    </citation>
    <scope>NUCLEOTIDE SEQUENCE [LARGE SCALE GENOMIC DNA]</scope>
    <source>
        <strain evidence="8">2251</strain>
        <plasmid evidence="8">unnamed8</plasmid>
    </source>
</reference>
<dbReference type="PANTHER" id="PTHR11138:SF5">
    <property type="entry name" value="METHIONYL-TRNA FORMYLTRANSFERASE, MITOCHONDRIAL"/>
    <property type="match status" value="1"/>
</dbReference>
<dbReference type="Gene3D" id="3.10.25.10">
    <property type="entry name" value="Formyl transferase, C-terminal domain"/>
    <property type="match status" value="1"/>
</dbReference>
<comment type="function">
    <text evidence="1">Attaches a formyl group to the free amino group of methionyl-tRNA(fMet). The formyl group appears to play a dual role in the initiator identity of N-formylmethionyl-tRNA by promoting its recognition by IF2 and preventing the misappropriation of this tRNA by the elongation apparatus.</text>
</comment>
<keyword evidence="7" id="KW-0614">Plasmid</keyword>
<evidence type="ECO:0000256" key="2">
    <source>
        <dbReference type="ARBA" id="ARBA00012261"/>
    </source>
</evidence>
<name>A0A4Y5SQM7_9RHOB</name>
<dbReference type="EMBL" id="CP040759">
    <property type="protein sequence ID" value="QDA35812.1"/>
    <property type="molecule type" value="Genomic_DNA"/>
</dbReference>
<dbReference type="KEGG" id="plia:E4191_16775"/>
<dbReference type="EC" id="2.1.2.9" evidence="2"/>
<dbReference type="GO" id="GO:0004479">
    <property type="term" value="F:methionyl-tRNA formyltransferase activity"/>
    <property type="evidence" value="ECO:0007669"/>
    <property type="project" value="UniProtKB-EC"/>
</dbReference>
<feature type="domain" description="Formyl transferase C-terminal" evidence="6">
    <location>
        <begin position="214"/>
        <end position="308"/>
    </location>
</feature>
<proteinExistence type="predicted"/>
<feature type="domain" description="Formyl transferase N-terminal" evidence="5">
    <location>
        <begin position="83"/>
        <end position="188"/>
    </location>
</feature>
<evidence type="ECO:0000313" key="8">
    <source>
        <dbReference type="Proteomes" id="UP000296374"/>
    </source>
</evidence>
<evidence type="ECO:0000259" key="6">
    <source>
        <dbReference type="Pfam" id="PF02911"/>
    </source>
</evidence>
<organism evidence="7 8">
    <name type="scientific">Paracoccus liaowanqingii</name>
    <dbReference type="NCBI Taxonomy" id="2560053"/>
    <lineage>
        <taxon>Bacteria</taxon>
        <taxon>Pseudomonadati</taxon>
        <taxon>Pseudomonadota</taxon>
        <taxon>Alphaproteobacteria</taxon>
        <taxon>Rhodobacterales</taxon>
        <taxon>Paracoccaceae</taxon>
        <taxon>Paracoccus</taxon>
    </lineage>
</organism>
<dbReference type="Proteomes" id="UP000296374">
    <property type="component" value="Plasmid unnamed8"/>
</dbReference>
<geneLocation type="plasmid" evidence="7 8">
    <name>unnamed8</name>
</geneLocation>
<dbReference type="InterPro" id="IPR005793">
    <property type="entry name" value="Formyl_trans_C"/>
</dbReference>
<dbReference type="Gene3D" id="3.40.50.170">
    <property type="entry name" value="Formyl transferase, N-terminal domain"/>
    <property type="match status" value="1"/>
</dbReference>
<dbReference type="PANTHER" id="PTHR11138">
    <property type="entry name" value="METHIONYL-TRNA FORMYLTRANSFERASE"/>
    <property type="match status" value="1"/>
</dbReference>
<evidence type="ECO:0000256" key="1">
    <source>
        <dbReference type="ARBA" id="ARBA00002606"/>
    </source>
</evidence>
<sequence>MMDAFGIGPTGEGAVRVGVLGRTAMLVNAARAVADQGHQISFVQTCGTGQYHNAVQSDFAHLAANFDAPFMLGGSVRTTMAAWRDTGTEVCISINWPTLVPAEALEMLPHGILNAHAGDLPRYRGNACPNWAILNHEQQIGLTIHRMVPALDAGPWLFKTFMPLDEDVYIGDVYAWLERTVPRAFCEAIDRLKTTGFRDQNSDIMPLRTFPRRPEDARIDWKMCSRDILALIRASSHPFDGAFTTLDQKRTVRIWRARTFSPPYDLLAVPGQVCMGQSGDPVIATADGMILLEECNIDGEALANAKHIILRSLRNRLV</sequence>
<dbReference type="InterPro" id="IPR037022">
    <property type="entry name" value="Formyl_trans_C_sf"/>
</dbReference>
<dbReference type="InterPro" id="IPR036477">
    <property type="entry name" value="Formyl_transf_N_sf"/>
</dbReference>
<dbReference type="SUPFAM" id="SSF53328">
    <property type="entry name" value="Formyltransferase"/>
    <property type="match status" value="1"/>
</dbReference>
<gene>
    <name evidence="7" type="ORF">E4191_16775</name>
</gene>
<protein>
    <recommendedName>
        <fullName evidence="3">Methionyl-tRNA formyltransferase</fullName>
        <ecNumber evidence="2">2.1.2.9</ecNumber>
    </recommendedName>
</protein>
<evidence type="ECO:0000313" key="7">
    <source>
        <dbReference type="EMBL" id="QDA35812.1"/>
    </source>
</evidence>
<dbReference type="GO" id="GO:0005829">
    <property type="term" value="C:cytosol"/>
    <property type="evidence" value="ECO:0007669"/>
    <property type="project" value="TreeGrafter"/>
</dbReference>
<evidence type="ECO:0000256" key="3">
    <source>
        <dbReference type="ARBA" id="ARBA00016014"/>
    </source>
</evidence>
<dbReference type="InterPro" id="IPR002376">
    <property type="entry name" value="Formyl_transf_N"/>
</dbReference>
<dbReference type="SUPFAM" id="SSF50486">
    <property type="entry name" value="FMT C-terminal domain-like"/>
    <property type="match status" value="1"/>
</dbReference>